<proteinExistence type="predicted"/>
<evidence type="ECO:0000313" key="3">
    <source>
        <dbReference type="Proteomes" id="UP000014461"/>
    </source>
</evidence>
<dbReference type="STRING" id="1331007.AALB_1294"/>
<evidence type="ECO:0008006" key="4">
    <source>
        <dbReference type="Google" id="ProtNLM"/>
    </source>
</evidence>
<dbReference type="InterPro" id="IPR010295">
    <property type="entry name" value="DUF898"/>
</dbReference>
<organism evidence="2 3">
    <name type="scientific">Agarivorans albus MKT 106</name>
    <dbReference type="NCBI Taxonomy" id="1331007"/>
    <lineage>
        <taxon>Bacteria</taxon>
        <taxon>Pseudomonadati</taxon>
        <taxon>Pseudomonadota</taxon>
        <taxon>Gammaproteobacteria</taxon>
        <taxon>Alteromonadales</taxon>
        <taxon>Alteromonadaceae</taxon>
        <taxon>Agarivorans</taxon>
    </lineage>
</organism>
<sequence>MESQHLSENRFKFHGKTDEYFGIWIVNVLLSIVTLGIYSAWAKVRNKQYFYGNSELAGERFEYLAKPLQILLGRIIAVTLVIIWAVSPMINELLQVVLMLAFVAVMPVLVVKNLRFDSRVTRYRNVRFDFVGSYGGAYMALMVMPFLASVIFALTAGLVIGLGSVISPLVSGVLGVVVIGAGCTYLYAFMATYMSRYVLNNYQWGSMKFTADIESAAMFKIFLKAAAVGLGGVLALCLVGALLAFALFSADFSQLGAMFASLEQGGTEDLAAGGALVGIFMLIYLSFFLLGWFVTAYLKACLRNYQFGQTDIEGQLFMVSSVKPLAFMGVMLSNMLIIVFSFGLATPVAKVRMAKFLAQATAVQGDIESIATNNQVSDSKTAIADEVADAFSVEIGVI</sequence>
<dbReference type="Pfam" id="PF05987">
    <property type="entry name" value="DUF898"/>
    <property type="match status" value="1"/>
</dbReference>
<feature type="transmembrane region" description="Helical" evidence="1">
    <location>
        <begin position="225"/>
        <end position="250"/>
    </location>
</feature>
<feature type="transmembrane region" description="Helical" evidence="1">
    <location>
        <begin position="135"/>
        <end position="160"/>
    </location>
</feature>
<accession>R9PIK4</accession>
<evidence type="ECO:0000256" key="1">
    <source>
        <dbReference type="SAM" id="Phobius"/>
    </source>
</evidence>
<feature type="transmembrane region" description="Helical" evidence="1">
    <location>
        <begin position="70"/>
        <end position="87"/>
    </location>
</feature>
<feature type="transmembrane region" description="Helical" evidence="1">
    <location>
        <begin position="270"/>
        <end position="298"/>
    </location>
</feature>
<name>R9PIK4_AGAAL</name>
<keyword evidence="1" id="KW-0812">Transmembrane</keyword>
<evidence type="ECO:0000313" key="2">
    <source>
        <dbReference type="EMBL" id="GAD01214.1"/>
    </source>
</evidence>
<dbReference type="AlphaFoldDB" id="R9PIK4"/>
<dbReference type="EMBL" id="BARX01000006">
    <property type="protein sequence ID" value="GAD01214.1"/>
    <property type="molecule type" value="Genomic_DNA"/>
</dbReference>
<keyword evidence="1" id="KW-0472">Membrane</keyword>
<protein>
    <recommendedName>
        <fullName evidence="4">DUF898 domain-containing protein</fullName>
    </recommendedName>
</protein>
<dbReference type="OrthoDB" id="9765721at2"/>
<comment type="caution">
    <text evidence="2">The sequence shown here is derived from an EMBL/GenBank/DDBJ whole genome shotgun (WGS) entry which is preliminary data.</text>
</comment>
<dbReference type="Proteomes" id="UP000014461">
    <property type="component" value="Unassembled WGS sequence"/>
</dbReference>
<dbReference type="RefSeq" id="WP_016400982.1">
    <property type="nucleotide sequence ID" value="NZ_BARX01000006.1"/>
</dbReference>
<feature type="transmembrane region" description="Helical" evidence="1">
    <location>
        <begin position="325"/>
        <end position="345"/>
    </location>
</feature>
<feature type="transmembrane region" description="Helical" evidence="1">
    <location>
        <begin position="20"/>
        <end position="41"/>
    </location>
</feature>
<gene>
    <name evidence="2" type="ORF">AALB_1294</name>
</gene>
<feature type="transmembrane region" description="Helical" evidence="1">
    <location>
        <begin position="93"/>
        <end position="114"/>
    </location>
</feature>
<keyword evidence="1" id="KW-1133">Transmembrane helix</keyword>
<reference evidence="2" key="1">
    <citation type="journal article" date="2013" name="Genome Announc.">
        <title>Draft Genome Sequence of Agarivorans albus Strain MKT 106T, an Agarolytic Marine Bacterium.</title>
        <authorList>
            <person name="Yasuike M."/>
            <person name="Nakamura Y."/>
            <person name="Kai W."/>
            <person name="Fujiwara A."/>
            <person name="Fukui Y."/>
            <person name="Satomi M."/>
            <person name="Sano M."/>
        </authorList>
    </citation>
    <scope>NUCLEOTIDE SEQUENCE [LARGE SCALE GENOMIC DNA]</scope>
</reference>
<keyword evidence="3" id="KW-1185">Reference proteome</keyword>
<feature type="transmembrane region" description="Helical" evidence="1">
    <location>
        <begin position="166"/>
        <end position="188"/>
    </location>
</feature>